<evidence type="ECO:0000313" key="17">
    <source>
        <dbReference type="EMBL" id="KAK5110465.1"/>
    </source>
</evidence>
<dbReference type="Pfam" id="PF00890">
    <property type="entry name" value="FAD_binding_2"/>
    <property type="match status" value="1"/>
</dbReference>
<dbReference type="PIRSF" id="PIRSF028937">
    <property type="entry name" value="Lg_Ch_AO"/>
    <property type="match status" value="1"/>
</dbReference>
<keyword evidence="6" id="KW-0285">Flavoprotein</keyword>
<dbReference type="Gene3D" id="3.50.50.60">
    <property type="entry name" value="FAD/NAD(P)-binding domain"/>
    <property type="match status" value="2"/>
</dbReference>
<keyword evidence="8" id="KW-0274">FAD</keyword>
<gene>
    <name evidence="17" type="ORF">LTR62_005816</name>
</gene>
<comment type="subcellular location">
    <subcellularLocation>
        <location evidence="3">Membrane</location>
    </subcellularLocation>
</comment>
<feature type="domain" description="Glucose-methanol-choline oxidoreductase N-terminal" evidence="14">
    <location>
        <begin position="266"/>
        <end position="495"/>
    </location>
</feature>
<evidence type="ECO:0000256" key="9">
    <source>
        <dbReference type="ARBA" id="ARBA00022989"/>
    </source>
</evidence>
<feature type="domain" description="Glucose-methanol-choline oxidoreductase C-terminal" evidence="16">
    <location>
        <begin position="582"/>
        <end position="733"/>
    </location>
</feature>
<evidence type="ECO:0000313" key="18">
    <source>
        <dbReference type="Proteomes" id="UP001310890"/>
    </source>
</evidence>
<dbReference type="InterPro" id="IPR003953">
    <property type="entry name" value="FAD-dep_OxRdtase_2_FAD-bd"/>
</dbReference>
<organism evidence="17 18">
    <name type="scientific">Meristemomyces frigidus</name>
    <dbReference type="NCBI Taxonomy" id="1508187"/>
    <lineage>
        <taxon>Eukaryota</taxon>
        <taxon>Fungi</taxon>
        <taxon>Dikarya</taxon>
        <taxon>Ascomycota</taxon>
        <taxon>Pezizomycotina</taxon>
        <taxon>Dothideomycetes</taxon>
        <taxon>Dothideomycetidae</taxon>
        <taxon>Mycosphaerellales</taxon>
        <taxon>Teratosphaeriaceae</taxon>
        <taxon>Meristemomyces</taxon>
    </lineage>
</organism>
<evidence type="ECO:0000256" key="10">
    <source>
        <dbReference type="ARBA" id="ARBA00023002"/>
    </source>
</evidence>
<sequence length="758" mass="81545">MERPPQLPSPVPPPPAGGADVLTATQWGILIAIADTVIPSLTPLQGNRLLKHPLRADLYASACDRLAVQTGSVQLANDYLLEWASTPAEFKDGVRRLMGAYMPEGARKQFCFVLSALSSRAGALFLTGYTSPIDCLPVRTREAILLSWAHARLPLFRQLHASLTSLVKLFWVRSSPTLGPVLSFPRTPVHHVAPESTFPFEFTKFDQASEDEPCVLETDVVIVGSGCGGAVAAKTLAEAGLKVIVVEKAYYWPPQHLPMSEDEGFNHLFAGGGALQSDDSSITVLAGSVWGGGGTVNWSASLQTQGYVRREWSRKFGLPHFTSSAYQNDMDEVCARMGVGTAAIEHNKTNSTLLEGARKLGWSAKVVPQNTGGKAHNCGYCTLGCGSCGKKGPSETFLPDAAQAGATFVEGFAVEEVLFERNTISGDKIVSGVKGTWTSRDGNGGVSGTDRITRTVIIEAPRVICSGGTIATPILLQNSGLTNPHIGRHLHLHPVTFVGAIWDEPVRPWEGSILTSVVNEFENLDGQGYGTKLEACTMLPSVWLPLLPWKGGLQYKQLAAKMKQMTGYISLARDRYGGKIYTDPNEPQRARIQYTPSAHDKAHILSGVIHLAELLYVQGAREIFTMNPHLDPFLRPSSDAAAKIHVSDKANPSLNDLEFQAWLAKLRHVGLTSPDTPYASAHQMGSCRMGASPQTSVVDSRGRVWETRGLYICDASVFPSASGVNPMVTTMGISRGIARGIAEEVGMSVGAVARPAKL</sequence>
<evidence type="ECO:0000256" key="2">
    <source>
        <dbReference type="ARBA" id="ARBA00003842"/>
    </source>
</evidence>
<dbReference type="Pfam" id="PF00732">
    <property type="entry name" value="GMC_oxred_N"/>
    <property type="match status" value="1"/>
</dbReference>
<accession>A0AAN7TP18</accession>
<dbReference type="InterPro" id="IPR036188">
    <property type="entry name" value="FAD/NAD-bd_sf"/>
</dbReference>
<evidence type="ECO:0000256" key="1">
    <source>
        <dbReference type="ARBA" id="ARBA00000920"/>
    </source>
</evidence>
<keyword evidence="11" id="KW-0472">Membrane</keyword>
<keyword evidence="7" id="KW-0812">Transmembrane</keyword>
<reference evidence="17" key="1">
    <citation type="submission" date="2023-08" db="EMBL/GenBank/DDBJ databases">
        <title>Black Yeasts Isolated from many extreme environments.</title>
        <authorList>
            <person name="Coleine C."/>
            <person name="Stajich J.E."/>
            <person name="Selbmann L."/>
        </authorList>
    </citation>
    <scope>NUCLEOTIDE SEQUENCE</scope>
    <source>
        <strain evidence="17">CCFEE 5401</strain>
    </source>
</reference>
<comment type="function">
    <text evidence="2">Long-chain fatty alcohol oxidase involved in the omega-oxidation pathway of lipid degradation.</text>
</comment>
<dbReference type="EC" id="1.1.3.20" evidence="5 12"/>
<evidence type="ECO:0000256" key="3">
    <source>
        <dbReference type="ARBA" id="ARBA00004370"/>
    </source>
</evidence>
<dbReference type="PANTHER" id="PTHR46056">
    <property type="entry name" value="LONG-CHAIN-ALCOHOL OXIDASE"/>
    <property type="match status" value="1"/>
</dbReference>
<dbReference type="InterPro" id="IPR012400">
    <property type="entry name" value="Long_Oxdase"/>
</dbReference>
<dbReference type="GO" id="GO:0016020">
    <property type="term" value="C:membrane"/>
    <property type="evidence" value="ECO:0007669"/>
    <property type="project" value="UniProtKB-SubCell"/>
</dbReference>
<feature type="active site" description="Proton acceptor" evidence="13">
    <location>
        <position position="682"/>
    </location>
</feature>
<evidence type="ECO:0000259" key="14">
    <source>
        <dbReference type="Pfam" id="PF00732"/>
    </source>
</evidence>
<dbReference type="Pfam" id="PF05199">
    <property type="entry name" value="GMC_oxred_C"/>
    <property type="match status" value="1"/>
</dbReference>
<evidence type="ECO:0000259" key="16">
    <source>
        <dbReference type="Pfam" id="PF05199"/>
    </source>
</evidence>
<dbReference type="AlphaFoldDB" id="A0AAN7TP18"/>
<evidence type="ECO:0000256" key="11">
    <source>
        <dbReference type="ARBA" id="ARBA00023136"/>
    </source>
</evidence>
<comment type="similarity">
    <text evidence="4 12">Belongs to the GMC oxidoreductase family.</text>
</comment>
<evidence type="ECO:0000256" key="6">
    <source>
        <dbReference type="ARBA" id="ARBA00022630"/>
    </source>
</evidence>
<dbReference type="EMBL" id="JAVRRL010000049">
    <property type="protein sequence ID" value="KAK5110465.1"/>
    <property type="molecule type" value="Genomic_DNA"/>
</dbReference>
<dbReference type="SUPFAM" id="SSF51905">
    <property type="entry name" value="FAD/NAD(P)-binding domain"/>
    <property type="match status" value="1"/>
</dbReference>
<comment type="catalytic activity">
    <reaction evidence="1 12">
        <text>a long-chain primary fatty alcohol + O2 = a long-chain fatty aldehyde + H2O2</text>
        <dbReference type="Rhea" id="RHEA:22756"/>
        <dbReference type="ChEBI" id="CHEBI:15379"/>
        <dbReference type="ChEBI" id="CHEBI:16240"/>
        <dbReference type="ChEBI" id="CHEBI:17176"/>
        <dbReference type="ChEBI" id="CHEBI:77396"/>
        <dbReference type="EC" id="1.1.3.20"/>
    </reaction>
</comment>
<evidence type="ECO:0000256" key="4">
    <source>
        <dbReference type="ARBA" id="ARBA00010790"/>
    </source>
</evidence>
<evidence type="ECO:0000256" key="7">
    <source>
        <dbReference type="ARBA" id="ARBA00022692"/>
    </source>
</evidence>
<dbReference type="InterPro" id="IPR007867">
    <property type="entry name" value="GMC_OxRtase_C"/>
</dbReference>
<comment type="caution">
    <text evidence="17">The sequence shown here is derived from an EMBL/GenBank/DDBJ whole genome shotgun (WGS) entry which is preliminary data.</text>
</comment>
<keyword evidence="9" id="KW-1133">Transmembrane helix</keyword>
<dbReference type="PANTHER" id="PTHR46056:SF12">
    <property type="entry name" value="LONG-CHAIN-ALCOHOL OXIDASE"/>
    <property type="match status" value="1"/>
</dbReference>
<proteinExistence type="inferred from homology"/>
<name>A0AAN7TP18_9PEZI</name>
<dbReference type="GO" id="GO:0050660">
    <property type="term" value="F:flavin adenine dinucleotide binding"/>
    <property type="evidence" value="ECO:0007669"/>
    <property type="project" value="InterPro"/>
</dbReference>
<dbReference type="Proteomes" id="UP001310890">
    <property type="component" value="Unassembled WGS sequence"/>
</dbReference>
<evidence type="ECO:0000256" key="12">
    <source>
        <dbReference type="PIRNR" id="PIRNR028937"/>
    </source>
</evidence>
<dbReference type="GO" id="GO:0046577">
    <property type="term" value="F:long-chain-alcohol oxidase activity"/>
    <property type="evidence" value="ECO:0007669"/>
    <property type="project" value="UniProtKB-EC"/>
</dbReference>
<feature type="domain" description="FAD-dependent oxidoreductase 2 FAD-binding" evidence="15">
    <location>
        <begin position="219"/>
        <end position="250"/>
    </location>
</feature>
<evidence type="ECO:0000256" key="8">
    <source>
        <dbReference type="ARBA" id="ARBA00022827"/>
    </source>
</evidence>
<keyword evidence="10 12" id="KW-0560">Oxidoreductase</keyword>
<dbReference type="InterPro" id="IPR000172">
    <property type="entry name" value="GMC_OxRdtase_N"/>
</dbReference>
<protein>
    <recommendedName>
        <fullName evidence="5 12">Long-chain-alcohol oxidase</fullName>
        <ecNumber evidence="5 12">1.1.3.20</ecNumber>
    </recommendedName>
</protein>
<evidence type="ECO:0000256" key="13">
    <source>
        <dbReference type="PIRSR" id="PIRSR028937-1"/>
    </source>
</evidence>
<evidence type="ECO:0000256" key="5">
    <source>
        <dbReference type="ARBA" id="ARBA00013125"/>
    </source>
</evidence>
<evidence type="ECO:0000259" key="15">
    <source>
        <dbReference type="Pfam" id="PF00890"/>
    </source>
</evidence>